<dbReference type="EMBL" id="CAJNNV010028611">
    <property type="protein sequence ID" value="CAE8625210.1"/>
    <property type="molecule type" value="Genomic_DNA"/>
</dbReference>
<feature type="non-terminal residue" evidence="1">
    <location>
        <position position="193"/>
    </location>
</feature>
<sequence length="193" mass="21622">VMQRFGTGSETGLLSTCFQGWQQVYSEVLKDKELDGKIKESQEKLKEFLKDKKESAGQVLITACSSTESAIIHQAFSAWKGLAEDIKKKAELDQLLSAETLKVVAFSSQNKLAGKTVLERATCLGDEMLLTRVLCGWRIETRLDASLKMYHQKVEAKRQQLSGVHQMFRTFATQLDSGLKGQDSAREKDSSQR</sequence>
<dbReference type="AlphaFoldDB" id="A0A813GG73"/>
<protein>
    <submittedName>
        <fullName evidence="1">Uncharacterized protein</fullName>
    </submittedName>
</protein>
<evidence type="ECO:0000313" key="1">
    <source>
        <dbReference type="EMBL" id="CAE8625210.1"/>
    </source>
</evidence>
<gene>
    <name evidence="1" type="ORF">PGLA1383_LOCUS42236</name>
</gene>
<proteinExistence type="predicted"/>
<dbReference type="Proteomes" id="UP000654075">
    <property type="component" value="Unassembled WGS sequence"/>
</dbReference>
<keyword evidence="2" id="KW-1185">Reference proteome</keyword>
<reference evidence="1" key="1">
    <citation type="submission" date="2021-02" db="EMBL/GenBank/DDBJ databases">
        <authorList>
            <person name="Dougan E. K."/>
            <person name="Rhodes N."/>
            <person name="Thang M."/>
            <person name="Chan C."/>
        </authorList>
    </citation>
    <scope>NUCLEOTIDE SEQUENCE</scope>
</reference>
<comment type="caution">
    <text evidence="1">The sequence shown here is derived from an EMBL/GenBank/DDBJ whole genome shotgun (WGS) entry which is preliminary data.</text>
</comment>
<accession>A0A813GG73</accession>
<evidence type="ECO:0000313" key="2">
    <source>
        <dbReference type="Proteomes" id="UP000654075"/>
    </source>
</evidence>
<feature type="non-terminal residue" evidence="1">
    <location>
        <position position="1"/>
    </location>
</feature>
<name>A0A813GG73_POLGL</name>
<organism evidence="1 2">
    <name type="scientific">Polarella glacialis</name>
    <name type="common">Dinoflagellate</name>
    <dbReference type="NCBI Taxonomy" id="89957"/>
    <lineage>
        <taxon>Eukaryota</taxon>
        <taxon>Sar</taxon>
        <taxon>Alveolata</taxon>
        <taxon>Dinophyceae</taxon>
        <taxon>Suessiales</taxon>
        <taxon>Suessiaceae</taxon>
        <taxon>Polarella</taxon>
    </lineage>
</organism>